<proteinExistence type="predicted"/>
<sequence>MNIVSDRSSNGGQPSKVRHPHRVNQVKQGVTINQVNNARFQSWPTPQVYAEWGIRDDEIEIVSDAH</sequence>
<evidence type="ECO:0000313" key="3">
    <source>
        <dbReference type="Proteomes" id="UP000009097"/>
    </source>
</evidence>
<dbReference type="AlphaFoldDB" id="A0A0J9V5N4"/>
<reference evidence="2" key="1">
    <citation type="submission" date="2007-04" db="EMBL/GenBank/DDBJ databases">
        <authorList>
            <consortium name="The Broad Institute Genome Sequencing Platform"/>
            <person name="Birren B."/>
            <person name="Lander E."/>
            <person name="Galagan J."/>
            <person name="Nusbaum C."/>
            <person name="Devon K."/>
            <person name="Ma L.-J."/>
            <person name="Jaffe D."/>
            <person name="Butler J."/>
            <person name="Alvarez P."/>
            <person name="Gnerre S."/>
            <person name="Grabherr M."/>
            <person name="Kleber M."/>
            <person name="Mauceli E."/>
            <person name="Brockman W."/>
            <person name="MacCallum I.A."/>
            <person name="Young S."/>
            <person name="LaButti K."/>
            <person name="DeCaprio D."/>
            <person name="Crawford M."/>
            <person name="Koehrsen M."/>
            <person name="Engels R."/>
            <person name="Montgomery P."/>
            <person name="Pearson M."/>
            <person name="Howarth C."/>
            <person name="Larson L."/>
            <person name="White J."/>
            <person name="O'Leary S."/>
            <person name="Kodira C."/>
            <person name="Zeng Q."/>
            <person name="Yandava C."/>
            <person name="Alvarado L."/>
            <person name="Kistler C."/>
            <person name="Shim W.-B."/>
            <person name="Kang S."/>
            <person name="Woloshuk C."/>
        </authorList>
    </citation>
    <scope>NUCLEOTIDE SEQUENCE</scope>
    <source>
        <strain evidence="2">4287</strain>
    </source>
</reference>
<gene>
    <name evidence="2" type="ORF">FOXG_19683</name>
</gene>
<protein>
    <submittedName>
        <fullName evidence="2">Uncharacterized protein</fullName>
    </submittedName>
</protein>
<dbReference type="EMBL" id="DS231704">
    <property type="protein sequence ID" value="KNB06478.1"/>
    <property type="molecule type" value="Genomic_DNA"/>
</dbReference>
<organism evidence="2 3">
    <name type="scientific">Fusarium oxysporum f. sp. lycopersici (strain 4287 / CBS 123668 / FGSC 9935 / NRRL 34936)</name>
    <name type="common">Fusarium vascular wilt of tomato</name>
    <dbReference type="NCBI Taxonomy" id="426428"/>
    <lineage>
        <taxon>Eukaryota</taxon>
        <taxon>Fungi</taxon>
        <taxon>Dikarya</taxon>
        <taxon>Ascomycota</taxon>
        <taxon>Pezizomycotina</taxon>
        <taxon>Sordariomycetes</taxon>
        <taxon>Hypocreomycetidae</taxon>
        <taxon>Hypocreales</taxon>
        <taxon>Nectriaceae</taxon>
        <taxon>Fusarium</taxon>
        <taxon>Fusarium oxysporum species complex</taxon>
    </lineage>
</organism>
<dbReference type="KEGG" id="fox:FOXG_19683"/>
<feature type="compositionally biased region" description="Polar residues" evidence="1">
    <location>
        <begin position="1"/>
        <end position="13"/>
    </location>
</feature>
<dbReference type="RefSeq" id="XP_018244523.1">
    <property type="nucleotide sequence ID" value="XM_018399948.1"/>
</dbReference>
<dbReference type="VEuPathDB" id="FungiDB:FOXG_19683"/>
<feature type="region of interest" description="Disordered" evidence="1">
    <location>
        <begin position="1"/>
        <end position="22"/>
    </location>
</feature>
<reference evidence="2" key="2">
    <citation type="journal article" date="2010" name="Nature">
        <title>Comparative genomics reveals mobile pathogenicity chromosomes in Fusarium.</title>
        <authorList>
            <person name="Ma L.J."/>
            <person name="van der Does H.C."/>
            <person name="Borkovich K.A."/>
            <person name="Coleman J.J."/>
            <person name="Daboussi M.J."/>
            <person name="Di Pietro A."/>
            <person name="Dufresne M."/>
            <person name="Freitag M."/>
            <person name="Grabherr M."/>
            <person name="Henrissat B."/>
            <person name="Houterman P.M."/>
            <person name="Kang S."/>
            <person name="Shim W.B."/>
            <person name="Woloshuk C."/>
            <person name="Xie X."/>
            <person name="Xu J.R."/>
            <person name="Antoniw J."/>
            <person name="Baker S.E."/>
            <person name="Bluhm B.H."/>
            <person name="Breakspear A."/>
            <person name="Brown D.W."/>
            <person name="Butchko R.A."/>
            <person name="Chapman S."/>
            <person name="Coulson R."/>
            <person name="Coutinho P.M."/>
            <person name="Danchin E.G."/>
            <person name="Diener A."/>
            <person name="Gale L.R."/>
            <person name="Gardiner D.M."/>
            <person name="Goff S."/>
            <person name="Hammond-Kosack K.E."/>
            <person name="Hilburn K."/>
            <person name="Hua-Van A."/>
            <person name="Jonkers W."/>
            <person name="Kazan K."/>
            <person name="Kodira C.D."/>
            <person name="Koehrsen M."/>
            <person name="Kumar L."/>
            <person name="Lee Y.H."/>
            <person name="Li L."/>
            <person name="Manners J.M."/>
            <person name="Miranda-Saavedra D."/>
            <person name="Mukherjee M."/>
            <person name="Park G."/>
            <person name="Park J."/>
            <person name="Park S.Y."/>
            <person name="Proctor R.H."/>
            <person name="Regev A."/>
            <person name="Ruiz-Roldan M.C."/>
            <person name="Sain D."/>
            <person name="Sakthikumar S."/>
            <person name="Sykes S."/>
            <person name="Schwartz D.C."/>
            <person name="Turgeon B.G."/>
            <person name="Wapinski I."/>
            <person name="Yoder O."/>
            <person name="Young S."/>
            <person name="Zeng Q."/>
            <person name="Zhou S."/>
            <person name="Galagan J."/>
            <person name="Cuomo C.A."/>
            <person name="Kistler H.C."/>
            <person name="Rep M."/>
        </authorList>
    </citation>
    <scope>NUCLEOTIDE SEQUENCE [LARGE SCALE GENOMIC DNA]</scope>
    <source>
        <strain evidence="2">4287</strain>
    </source>
</reference>
<name>A0A0J9V5N4_FUSO4</name>
<dbReference type="Proteomes" id="UP000009097">
    <property type="component" value="Unassembled WGS sequence"/>
</dbReference>
<accession>A0A0J9V5N4</accession>
<evidence type="ECO:0000313" key="2">
    <source>
        <dbReference type="EMBL" id="KNB06478.1"/>
    </source>
</evidence>
<evidence type="ECO:0000256" key="1">
    <source>
        <dbReference type="SAM" id="MobiDB-lite"/>
    </source>
</evidence>
<dbReference type="GeneID" id="28960389"/>